<name>A0A2G2WCN2_CAPBA</name>
<comment type="caution">
    <text evidence="2">The sequence shown here is derived from an EMBL/GenBank/DDBJ whole genome shotgun (WGS) entry which is preliminary data.</text>
</comment>
<protein>
    <submittedName>
        <fullName evidence="2">Uncharacterized protein</fullName>
    </submittedName>
</protein>
<dbReference type="EMBL" id="MLFT02000007">
    <property type="protein sequence ID" value="PHT43015.1"/>
    <property type="molecule type" value="Genomic_DNA"/>
</dbReference>
<dbReference type="Proteomes" id="UP000224567">
    <property type="component" value="Unassembled WGS sequence"/>
</dbReference>
<accession>A0A2G2WCN2</accession>
<dbReference type="OrthoDB" id="1305688at2759"/>
<gene>
    <name evidence="2" type="ORF">CQW23_17040</name>
</gene>
<organism evidence="2 3">
    <name type="scientific">Capsicum baccatum</name>
    <name type="common">Peruvian pepper</name>
    <dbReference type="NCBI Taxonomy" id="33114"/>
    <lineage>
        <taxon>Eukaryota</taxon>
        <taxon>Viridiplantae</taxon>
        <taxon>Streptophyta</taxon>
        <taxon>Embryophyta</taxon>
        <taxon>Tracheophyta</taxon>
        <taxon>Spermatophyta</taxon>
        <taxon>Magnoliopsida</taxon>
        <taxon>eudicotyledons</taxon>
        <taxon>Gunneridae</taxon>
        <taxon>Pentapetalae</taxon>
        <taxon>asterids</taxon>
        <taxon>lamiids</taxon>
        <taxon>Solanales</taxon>
        <taxon>Solanaceae</taxon>
        <taxon>Solanoideae</taxon>
        <taxon>Capsiceae</taxon>
        <taxon>Capsicum</taxon>
    </lineage>
</organism>
<evidence type="ECO:0000256" key="1">
    <source>
        <dbReference type="SAM" id="MobiDB-lite"/>
    </source>
</evidence>
<sequence length="106" mass="11806">MMDWHQELKVAEEGVEEVVIHFKVDLPIIKPGLPSRRIVSTGPKQVIKSAVVSGDIGFKHSSGLKWKGKQEITTRMLQQIGDQSRNSNNATMHTSSSSQLQGPWKL</sequence>
<feature type="region of interest" description="Disordered" evidence="1">
    <location>
        <begin position="80"/>
        <end position="106"/>
    </location>
</feature>
<keyword evidence="3" id="KW-1185">Reference proteome</keyword>
<evidence type="ECO:0000313" key="3">
    <source>
        <dbReference type="Proteomes" id="UP000224567"/>
    </source>
</evidence>
<reference evidence="3" key="2">
    <citation type="journal article" date="2017" name="J. Anim. Genet.">
        <title>Multiple reference genome sequences of hot pepper reveal the massive evolution of plant disease resistance genes by retroduplication.</title>
        <authorList>
            <person name="Kim S."/>
            <person name="Park J."/>
            <person name="Yeom S.-I."/>
            <person name="Kim Y.-M."/>
            <person name="Seo E."/>
            <person name="Kim K.-T."/>
            <person name="Kim M.-S."/>
            <person name="Lee J.M."/>
            <person name="Cheong K."/>
            <person name="Shin H.-S."/>
            <person name="Kim S.-B."/>
            <person name="Han K."/>
            <person name="Lee J."/>
            <person name="Park M."/>
            <person name="Lee H.-A."/>
            <person name="Lee H.-Y."/>
            <person name="Lee Y."/>
            <person name="Oh S."/>
            <person name="Lee J.H."/>
            <person name="Choi E."/>
            <person name="Choi E."/>
            <person name="Lee S.E."/>
            <person name="Jeon J."/>
            <person name="Kim H."/>
            <person name="Choi G."/>
            <person name="Song H."/>
            <person name="Lee J."/>
            <person name="Lee S.-C."/>
            <person name="Kwon J.-K."/>
            <person name="Lee H.-Y."/>
            <person name="Koo N."/>
            <person name="Hong Y."/>
            <person name="Kim R.W."/>
            <person name="Kang W.-H."/>
            <person name="Huh J.H."/>
            <person name="Kang B.-C."/>
            <person name="Yang T.-J."/>
            <person name="Lee Y.-H."/>
            <person name="Bennetzen J.L."/>
            <person name="Choi D."/>
        </authorList>
    </citation>
    <scope>NUCLEOTIDE SEQUENCE [LARGE SCALE GENOMIC DNA]</scope>
    <source>
        <strain evidence="3">cv. PBC81</strain>
    </source>
</reference>
<evidence type="ECO:0000313" key="2">
    <source>
        <dbReference type="EMBL" id="PHT43015.1"/>
    </source>
</evidence>
<dbReference type="AlphaFoldDB" id="A0A2G2WCN2"/>
<reference evidence="2 3" key="1">
    <citation type="journal article" date="2017" name="Genome Biol.">
        <title>New reference genome sequences of hot pepper reveal the massive evolution of plant disease-resistance genes by retroduplication.</title>
        <authorList>
            <person name="Kim S."/>
            <person name="Park J."/>
            <person name="Yeom S.I."/>
            <person name="Kim Y.M."/>
            <person name="Seo E."/>
            <person name="Kim K.T."/>
            <person name="Kim M.S."/>
            <person name="Lee J.M."/>
            <person name="Cheong K."/>
            <person name="Shin H.S."/>
            <person name="Kim S.B."/>
            <person name="Han K."/>
            <person name="Lee J."/>
            <person name="Park M."/>
            <person name="Lee H.A."/>
            <person name="Lee H.Y."/>
            <person name="Lee Y."/>
            <person name="Oh S."/>
            <person name="Lee J.H."/>
            <person name="Choi E."/>
            <person name="Choi E."/>
            <person name="Lee S.E."/>
            <person name="Jeon J."/>
            <person name="Kim H."/>
            <person name="Choi G."/>
            <person name="Song H."/>
            <person name="Lee J."/>
            <person name="Lee S.C."/>
            <person name="Kwon J.K."/>
            <person name="Lee H.Y."/>
            <person name="Koo N."/>
            <person name="Hong Y."/>
            <person name="Kim R.W."/>
            <person name="Kang W.H."/>
            <person name="Huh J.H."/>
            <person name="Kang B.C."/>
            <person name="Yang T.J."/>
            <person name="Lee Y.H."/>
            <person name="Bennetzen J.L."/>
            <person name="Choi D."/>
        </authorList>
    </citation>
    <scope>NUCLEOTIDE SEQUENCE [LARGE SCALE GENOMIC DNA]</scope>
    <source>
        <strain evidence="3">cv. PBC81</strain>
    </source>
</reference>
<proteinExistence type="predicted"/>